<dbReference type="GO" id="GO:0008967">
    <property type="term" value="F:phosphoglycolate phosphatase activity"/>
    <property type="evidence" value="ECO:0007669"/>
    <property type="project" value="TreeGrafter"/>
</dbReference>
<dbReference type="Gene3D" id="3.40.50.1000">
    <property type="entry name" value="HAD superfamily/HAD-like"/>
    <property type="match status" value="1"/>
</dbReference>
<gene>
    <name evidence="2" type="ORF">A3207_02360</name>
</gene>
<evidence type="ECO:0000313" key="3">
    <source>
        <dbReference type="Proteomes" id="UP000752814"/>
    </source>
</evidence>
<dbReference type="EMBL" id="LVVT01000001">
    <property type="protein sequence ID" value="TQS84885.1"/>
    <property type="molecule type" value="Genomic_DNA"/>
</dbReference>
<dbReference type="GO" id="GO:0006281">
    <property type="term" value="P:DNA repair"/>
    <property type="evidence" value="ECO:0007669"/>
    <property type="project" value="TreeGrafter"/>
</dbReference>
<dbReference type="NCBIfam" id="TIGR01549">
    <property type="entry name" value="HAD-SF-IA-v1"/>
    <property type="match status" value="1"/>
</dbReference>
<dbReference type="InterPro" id="IPR041492">
    <property type="entry name" value="HAD_2"/>
</dbReference>
<name>A0A8J8TEF4_9ARCH</name>
<comment type="similarity">
    <text evidence="1">Belongs to the HAD-like hydrolase superfamily.</text>
</comment>
<protein>
    <recommendedName>
        <fullName evidence="4">HAD family hydrolase</fullName>
    </recommendedName>
</protein>
<evidence type="ECO:0000256" key="1">
    <source>
        <dbReference type="ARBA" id="ARBA00007958"/>
    </source>
</evidence>
<dbReference type="PANTHER" id="PTHR43434:SF1">
    <property type="entry name" value="PHOSPHOGLYCOLATE PHOSPHATASE"/>
    <property type="match status" value="1"/>
</dbReference>
<dbReference type="AlphaFoldDB" id="A0A8J8TEF4"/>
<dbReference type="PANTHER" id="PTHR43434">
    <property type="entry name" value="PHOSPHOGLYCOLATE PHOSPHATASE"/>
    <property type="match status" value="1"/>
</dbReference>
<dbReference type="PRINTS" id="PR00413">
    <property type="entry name" value="HADHALOGNASE"/>
</dbReference>
<dbReference type="Gene3D" id="1.10.150.240">
    <property type="entry name" value="Putative phosphatase, domain 2"/>
    <property type="match status" value="1"/>
</dbReference>
<dbReference type="RefSeq" id="WP_020448546.1">
    <property type="nucleotide sequence ID" value="NZ_CAYAYE010000003.1"/>
</dbReference>
<dbReference type="InterPro" id="IPR036412">
    <property type="entry name" value="HAD-like_sf"/>
</dbReference>
<dbReference type="Proteomes" id="UP000752814">
    <property type="component" value="Unassembled WGS sequence"/>
</dbReference>
<reference evidence="2" key="1">
    <citation type="submission" date="2016-03" db="EMBL/GenBank/DDBJ databases">
        <authorList>
            <person name="Borrel G."/>
            <person name="Mccann A."/>
            <person name="O'Toole P.W."/>
        </authorList>
    </citation>
    <scope>NUCLEOTIDE SEQUENCE</scope>
    <source>
        <strain evidence="2">183</strain>
    </source>
</reference>
<dbReference type="GeneID" id="41323074"/>
<dbReference type="SFLD" id="SFLDS00003">
    <property type="entry name" value="Haloacid_Dehalogenase"/>
    <property type="match status" value="1"/>
</dbReference>
<dbReference type="SFLD" id="SFLDG01129">
    <property type="entry name" value="C1.5:_HAD__Beta-PGM__Phosphata"/>
    <property type="match status" value="1"/>
</dbReference>
<dbReference type="InterPro" id="IPR006439">
    <property type="entry name" value="HAD-SF_hydro_IA"/>
</dbReference>
<organism evidence="2 3">
    <name type="scientific">Candidatus Methanomassiliicoccus intestinalis</name>
    <dbReference type="NCBI Taxonomy" id="1406512"/>
    <lineage>
        <taxon>Archaea</taxon>
        <taxon>Methanobacteriati</taxon>
        <taxon>Thermoplasmatota</taxon>
        <taxon>Thermoplasmata</taxon>
        <taxon>Methanomassiliicoccales</taxon>
        <taxon>Methanomassiliicoccaceae</taxon>
        <taxon>Methanomassiliicoccus</taxon>
    </lineage>
</organism>
<dbReference type="InterPro" id="IPR050155">
    <property type="entry name" value="HAD-like_hydrolase_sf"/>
</dbReference>
<comment type="caution">
    <text evidence="2">The sequence shown here is derived from an EMBL/GenBank/DDBJ whole genome shotgun (WGS) entry which is preliminary data.</text>
</comment>
<dbReference type="OMA" id="EMEHADI"/>
<dbReference type="Pfam" id="PF13419">
    <property type="entry name" value="HAD_2"/>
    <property type="match status" value="1"/>
</dbReference>
<evidence type="ECO:0008006" key="4">
    <source>
        <dbReference type="Google" id="ProtNLM"/>
    </source>
</evidence>
<dbReference type="SUPFAM" id="SSF56784">
    <property type="entry name" value="HAD-like"/>
    <property type="match status" value="1"/>
</dbReference>
<proteinExistence type="inferred from homology"/>
<evidence type="ECO:0000313" key="2">
    <source>
        <dbReference type="EMBL" id="TQS84885.1"/>
    </source>
</evidence>
<accession>A0A8J8TEF4</accession>
<dbReference type="InterPro" id="IPR023214">
    <property type="entry name" value="HAD_sf"/>
</dbReference>
<sequence>MIKAVVFDLDGTLIYNHTNFMKMRKCVVDELISEGIPEEILDEDDIIVNNMAQAEKYAKENGINVSKLYSATGRIMSQVELETVDLTTPVEGALDTIISLQNECYKTGILTRGSRQYAESALKAANLDIEFDVFICRDDYPEEEAKPSPIAMQRAAEKMRVEVSECLYLGDHAIDMRCATAAGAKFLGVLTGAYTADDWKKINVEYVENITSLNSLLSLE</sequence>
<dbReference type="InterPro" id="IPR023198">
    <property type="entry name" value="PGP-like_dom2"/>
</dbReference>